<keyword evidence="3" id="KW-1185">Reference proteome</keyword>
<sequence length="655" mass="75866">MTLPPVNSKIRHYNFIAAKPPKAPSSQGVTRSIQKILHSDFMDQKEEEFKIPTSVDSSIQEILINNNQLKKSLKSMIKSMNIMPKEEMKEGQYGFLSSVTRQAQDHNQFSSILKDRLATAPISISNTSLDSDERMATETESEREDRNKFRFASKSEHFDYKDIKIQEPKVNYDKVKKKRFTLVADRAFIPPTEHTLEIQDPSSNRHKAHIPKIERERARMINQIKKQQKISQNLMKGKRRKKIPYYSFEQNHKKRYTPISTKINERYATAGPNVGSESPTSIQGGLKNTLGQPIESMQANLTGKEKRIVDYIIKKKYPVYGFMHFNFETEQPTEEIMIDDEAAKIAKRYKNKKNVTDVNKQKVYVDENEFKNMMKRNKQNTLKMETLKILKQGLLRLSIRHFNSLLAQRVVNKIKKTFTYTAIKAYKKLKEKRQAMKRLNEKNFSSALASLVIQEKQKRDKQKEEEASKPKIDASTVMNILKSGIIGRIKRTVTKKKVNPGSRFAKKKTLAKKKEAERRSSQSLAYIAGQNNIVNGIMIGKFSKSSLEPKKQTEEIAPPPSNMLIKAYDNENQKRYTEFKNQINIMYDPFYVVDKTEKTEKSSLGVKTSSKKLNAKRSIRIMRKKKTKAGKFSLNSKSTILSKEIKERRKKLQRT</sequence>
<evidence type="ECO:0000313" key="3">
    <source>
        <dbReference type="Proteomes" id="UP001295684"/>
    </source>
</evidence>
<dbReference type="AlphaFoldDB" id="A0AAD1Y8E8"/>
<reference evidence="2" key="1">
    <citation type="submission" date="2023-07" db="EMBL/GenBank/DDBJ databases">
        <authorList>
            <consortium name="AG Swart"/>
            <person name="Singh M."/>
            <person name="Singh A."/>
            <person name="Seah K."/>
            <person name="Emmerich C."/>
        </authorList>
    </citation>
    <scope>NUCLEOTIDE SEQUENCE</scope>
    <source>
        <strain evidence="2">DP1</strain>
    </source>
</reference>
<evidence type="ECO:0000256" key="1">
    <source>
        <dbReference type="SAM" id="MobiDB-lite"/>
    </source>
</evidence>
<dbReference type="Proteomes" id="UP001295684">
    <property type="component" value="Unassembled WGS sequence"/>
</dbReference>
<accession>A0AAD1Y8E8</accession>
<comment type="caution">
    <text evidence="2">The sequence shown here is derived from an EMBL/GenBank/DDBJ whole genome shotgun (WGS) entry which is preliminary data.</text>
</comment>
<feature type="region of interest" description="Disordered" evidence="1">
    <location>
        <begin position="124"/>
        <end position="146"/>
    </location>
</feature>
<organism evidence="2 3">
    <name type="scientific">Euplotes crassus</name>
    <dbReference type="NCBI Taxonomy" id="5936"/>
    <lineage>
        <taxon>Eukaryota</taxon>
        <taxon>Sar</taxon>
        <taxon>Alveolata</taxon>
        <taxon>Ciliophora</taxon>
        <taxon>Intramacronucleata</taxon>
        <taxon>Spirotrichea</taxon>
        <taxon>Hypotrichia</taxon>
        <taxon>Euplotida</taxon>
        <taxon>Euplotidae</taxon>
        <taxon>Moneuplotes</taxon>
    </lineage>
</organism>
<gene>
    <name evidence="2" type="ORF">ECRASSUSDP1_LOCUS27915</name>
</gene>
<evidence type="ECO:0000313" key="2">
    <source>
        <dbReference type="EMBL" id="CAI2386305.1"/>
    </source>
</evidence>
<dbReference type="EMBL" id="CAMPGE010028803">
    <property type="protein sequence ID" value="CAI2386305.1"/>
    <property type="molecule type" value="Genomic_DNA"/>
</dbReference>
<name>A0AAD1Y8E8_EUPCR</name>
<protein>
    <submittedName>
        <fullName evidence="2">Uncharacterized protein</fullName>
    </submittedName>
</protein>
<proteinExistence type="predicted"/>